<dbReference type="AlphaFoldDB" id="A0A9D7SGU1"/>
<dbReference type="Pfam" id="PF02954">
    <property type="entry name" value="HTH_8"/>
    <property type="match status" value="1"/>
</dbReference>
<protein>
    <submittedName>
        <fullName evidence="2">Helix-turn-helix domain-containing protein</fullName>
    </submittedName>
</protein>
<name>A0A9D7SGU1_9BACT</name>
<evidence type="ECO:0000259" key="1">
    <source>
        <dbReference type="Pfam" id="PF02954"/>
    </source>
</evidence>
<dbReference type="SUPFAM" id="SSF46689">
    <property type="entry name" value="Homeodomain-like"/>
    <property type="match status" value="1"/>
</dbReference>
<evidence type="ECO:0000313" key="3">
    <source>
        <dbReference type="Proteomes" id="UP000886657"/>
    </source>
</evidence>
<dbReference type="InterPro" id="IPR002197">
    <property type="entry name" value="HTH_Fis"/>
</dbReference>
<evidence type="ECO:0000313" key="2">
    <source>
        <dbReference type="EMBL" id="MBK9796212.1"/>
    </source>
</evidence>
<comment type="caution">
    <text evidence="2">The sequence shown here is derived from an EMBL/GenBank/DDBJ whole genome shotgun (WGS) entry which is preliminary data.</text>
</comment>
<dbReference type="EMBL" id="JADKIO010000005">
    <property type="protein sequence ID" value="MBK9796212.1"/>
    <property type="molecule type" value="Genomic_DNA"/>
</dbReference>
<dbReference type="GO" id="GO:0043565">
    <property type="term" value="F:sequence-specific DNA binding"/>
    <property type="evidence" value="ECO:0007669"/>
    <property type="project" value="InterPro"/>
</dbReference>
<dbReference type="Proteomes" id="UP000886657">
    <property type="component" value="Unassembled WGS sequence"/>
</dbReference>
<proteinExistence type="predicted"/>
<feature type="domain" description="DNA binding HTH" evidence="1">
    <location>
        <begin position="23"/>
        <end position="61"/>
    </location>
</feature>
<accession>A0A9D7SGU1</accession>
<dbReference type="PRINTS" id="PR01590">
    <property type="entry name" value="HTHFIS"/>
</dbReference>
<gene>
    <name evidence="2" type="ORF">IPP58_06910</name>
</gene>
<organism evidence="2 3">
    <name type="scientific">Candidatus Geothrix skivensis</name>
    <dbReference type="NCBI Taxonomy" id="2954439"/>
    <lineage>
        <taxon>Bacteria</taxon>
        <taxon>Pseudomonadati</taxon>
        <taxon>Acidobacteriota</taxon>
        <taxon>Holophagae</taxon>
        <taxon>Holophagales</taxon>
        <taxon>Holophagaceae</taxon>
        <taxon>Geothrix</taxon>
    </lineage>
</organism>
<sequence length="74" mass="8336">MRDKLRNLVAEMVHGGIPLELARREFERVFLEEVLAAHEGNHSAAARELGIHRNTLAKKLEAPPSRLRRVSLAS</sequence>
<dbReference type="Gene3D" id="1.10.10.60">
    <property type="entry name" value="Homeodomain-like"/>
    <property type="match status" value="1"/>
</dbReference>
<reference evidence="2" key="1">
    <citation type="submission" date="2020-10" db="EMBL/GenBank/DDBJ databases">
        <title>Connecting structure to function with the recovery of over 1000 high-quality activated sludge metagenome-assembled genomes encoding full-length rRNA genes using long-read sequencing.</title>
        <authorList>
            <person name="Singleton C.M."/>
            <person name="Petriglieri F."/>
            <person name="Kristensen J.M."/>
            <person name="Kirkegaard R.H."/>
            <person name="Michaelsen T.Y."/>
            <person name="Andersen M.H."/>
            <person name="Karst S.M."/>
            <person name="Dueholm M.S."/>
            <person name="Nielsen P.H."/>
            <person name="Albertsen M."/>
        </authorList>
    </citation>
    <scope>NUCLEOTIDE SEQUENCE</scope>
    <source>
        <strain evidence="2">Skiv_18-Q3-R9-52_MAXAC.067</strain>
    </source>
</reference>
<dbReference type="InterPro" id="IPR009057">
    <property type="entry name" value="Homeodomain-like_sf"/>
</dbReference>